<evidence type="ECO:0000313" key="10">
    <source>
        <dbReference type="Proteomes" id="UP000034189"/>
    </source>
</evidence>
<dbReference type="Pfam" id="PF01583">
    <property type="entry name" value="APS_kinase"/>
    <property type="match status" value="1"/>
</dbReference>
<dbReference type="GO" id="GO:0010134">
    <property type="term" value="P:sulfate assimilation via adenylyl sulfate reduction"/>
    <property type="evidence" value="ECO:0007669"/>
    <property type="project" value="TreeGrafter"/>
</dbReference>
<name>A0A0F7CKH9_PAEDU</name>
<feature type="active site" description="Phosphoserine intermediate" evidence="6">
    <location>
        <position position="107"/>
    </location>
</feature>
<reference evidence="9 10" key="1">
    <citation type="submission" date="2015-03" db="EMBL/GenBank/DDBJ databases">
        <authorList>
            <person name="Abdul Halim M."/>
        </authorList>
    </citation>
    <scope>NUCLEOTIDE SEQUENCE [LARGE SCALE GENOMIC DNA]</scope>
    <source>
        <strain evidence="9 10">ATCC 35681</strain>
    </source>
</reference>
<dbReference type="GO" id="GO:0019379">
    <property type="term" value="P:sulfate assimilation, phosphoadenylyl sulfate reduction by phosphoadenylyl-sulfate reductase (thioredoxin)"/>
    <property type="evidence" value="ECO:0007669"/>
    <property type="project" value="TreeGrafter"/>
</dbReference>
<dbReference type="RefSeq" id="WP_036639386.1">
    <property type="nucleotide sequence ID" value="NZ_ASQQ01000186.1"/>
</dbReference>
<dbReference type="UniPathway" id="UPA00140">
    <property type="reaction ID" value="UER00205"/>
</dbReference>
<evidence type="ECO:0000259" key="8">
    <source>
        <dbReference type="Pfam" id="PF01583"/>
    </source>
</evidence>
<feature type="domain" description="APS kinase" evidence="8">
    <location>
        <begin position="26"/>
        <end position="175"/>
    </location>
</feature>
<evidence type="ECO:0000313" key="9">
    <source>
        <dbReference type="EMBL" id="AKG37691.1"/>
    </source>
</evidence>
<evidence type="ECO:0000256" key="4">
    <source>
        <dbReference type="ARBA" id="ARBA00022741"/>
    </source>
</evidence>
<keyword evidence="5 6" id="KW-0067">ATP-binding</keyword>
<dbReference type="EMBL" id="CP011114">
    <property type="protein sequence ID" value="AKG37691.1"/>
    <property type="molecule type" value="Genomic_DNA"/>
</dbReference>
<evidence type="ECO:0000256" key="6">
    <source>
        <dbReference type="HAMAP-Rule" id="MF_00065"/>
    </source>
</evidence>
<dbReference type="InterPro" id="IPR002891">
    <property type="entry name" value="APS"/>
</dbReference>
<dbReference type="PANTHER" id="PTHR42700:SF1">
    <property type="entry name" value="SULFATE ADENYLYLTRANSFERASE"/>
    <property type="match status" value="1"/>
</dbReference>
<organism evidence="9 10">
    <name type="scientific">Paenibacillus durus ATCC 35681</name>
    <dbReference type="NCBI Taxonomy" id="1333534"/>
    <lineage>
        <taxon>Bacteria</taxon>
        <taxon>Bacillati</taxon>
        <taxon>Bacillota</taxon>
        <taxon>Bacilli</taxon>
        <taxon>Bacillales</taxon>
        <taxon>Paenibacillaceae</taxon>
        <taxon>Paenibacillus</taxon>
    </lineage>
</organism>
<dbReference type="GO" id="GO:0005524">
    <property type="term" value="F:ATP binding"/>
    <property type="evidence" value="ECO:0007669"/>
    <property type="project" value="UniProtKB-UniRule"/>
</dbReference>
<keyword evidence="4 6" id="KW-0547">Nucleotide-binding</keyword>
<dbReference type="GO" id="GO:0004020">
    <property type="term" value="F:adenylylsulfate kinase activity"/>
    <property type="evidence" value="ECO:0007669"/>
    <property type="project" value="UniProtKB-UniRule"/>
</dbReference>
<dbReference type="HAMAP" id="MF_00065">
    <property type="entry name" value="Adenylyl_sulf_kinase"/>
    <property type="match status" value="1"/>
</dbReference>
<proteinExistence type="inferred from homology"/>
<dbReference type="NCBIfam" id="NF003013">
    <property type="entry name" value="PRK03846.1"/>
    <property type="match status" value="1"/>
</dbReference>
<evidence type="ECO:0000256" key="1">
    <source>
        <dbReference type="ARBA" id="ARBA00001823"/>
    </source>
</evidence>
<comment type="similarity">
    <text evidence="6 7">Belongs to the APS kinase family.</text>
</comment>
<dbReference type="GO" id="GO:0004781">
    <property type="term" value="F:sulfate adenylyltransferase (ATP) activity"/>
    <property type="evidence" value="ECO:0007669"/>
    <property type="project" value="TreeGrafter"/>
</dbReference>
<dbReference type="PANTHER" id="PTHR42700">
    <property type="entry name" value="SULFATE ADENYLYLTRANSFERASE"/>
    <property type="match status" value="1"/>
</dbReference>
<gene>
    <name evidence="6" type="primary">cysC</name>
    <name evidence="9" type="ORF">VK70_09800</name>
</gene>
<dbReference type="GO" id="GO:0070814">
    <property type="term" value="P:hydrogen sulfide biosynthetic process"/>
    <property type="evidence" value="ECO:0007669"/>
    <property type="project" value="UniProtKB-UniRule"/>
</dbReference>
<keyword evidence="6" id="KW-0597">Phosphoprotein</keyword>
<dbReference type="OrthoDB" id="9804504at2"/>
<evidence type="ECO:0000256" key="7">
    <source>
        <dbReference type="RuleBase" id="RU004347"/>
    </source>
</evidence>
<dbReference type="EC" id="2.7.1.25" evidence="2 6"/>
<evidence type="ECO:0000256" key="2">
    <source>
        <dbReference type="ARBA" id="ARBA00012121"/>
    </source>
</evidence>
<dbReference type="SUPFAM" id="SSF52540">
    <property type="entry name" value="P-loop containing nucleoside triphosphate hydrolases"/>
    <property type="match status" value="1"/>
</dbReference>
<evidence type="ECO:0000256" key="5">
    <source>
        <dbReference type="ARBA" id="ARBA00022840"/>
    </source>
</evidence>
<dbReference type="InterPro" id="IPR027417">
    <property type="entry name" value="P-loop_NTPase"/>
</dbReference>
<feature type="binding site" evidence="6">
    <location>
        <begin position="33"/>
        <end position="40"/>
    </location>
    <ligand>
        <name>ATP</name>
        <dbReference type="ChEBI" id="CHEBI:30616"/>
    </ligand>
</feature>
<dbReference type="GO" id="GO:0005737">
    <property type="term" value="C:cytoplasm"/>
    <property type="evidence" value="ECO:0007669"/>
    <property type="project" value="TreeGrafter"/>
</dbReference>
<dbReference type="InterPro" id="IPR050512">
    <property type="entry name" value="Sulf_AdTrans/APS_kinase"/>
</dbReference>
<dbReference type="NCBIfam" id="TIGR00455">
    <property type="entry name" value="apsK"/>
    <property type="match status" value="1"/>
</dbReference>
<dbReference type="InterPro" id="IPR059117">
    <property type="entry name" value="APS_kinase_dom"/>
</dbReference>
<dbReference type="PATRIC" id="fig|1333534.5.peg.2151"/>
<dbReference type="CDD" id="cd02027">
    <property type="entry name" value="APSK"/>
    <property type="match status" value="1"/>
</dbReference>
<dbReference type="AlphaFoldDB" id="A0A0F7CKH9"/>
<comment type="function">
    <text evidence="6 7">Catalyzes the synthesis of activated sulfate.</text>
</comment>
<sequence length="205" mass="23228">MILGSIKGEGSAIRRKAIERMNGHRGGVVWFTGLSGSGKTTLSQYVEEALFKRGFKCVVLDGDQLRAGLNRDLGFSEEDREENLRRAAEVAAMFLNAGFVALVPMISPSREARDKIRHRFDSRDFAEVYVKCSIEVCERRDPKGLYQKARKGEIRHFTGIDALYEAPIQPELTIDTEHSSVENCTQQLVEFIIRKFDIKSEREEA</sequence>
<dbReference type="Gene3D" id="3.40.50.300">
    <property type="entry name" value="P-loop containing nucleotide triphosphate hydrolases"/>
    <property type="match status" value="1"/>
</dbReference>
<reference evidence="9 10" key="2">
    <citation type="journal article" date="2016" name="Genome Announc.">
        <title>Genome Sequence of a Gram-Positive Diazotroph, Paenibacillus durus Type Strain ATCC 35681.</title>
        <authorList>
            <person name="Halim M.A."/>
            <person name="Rahman A.Y."/>
            <person name="Sim K.S."/>
            <person name="Yam H.C."/>
            <person name="Rahim A.A."/>
            <person name="Ghazali A.H."/>
            <person name="Najimudin N."/>
        </authorList>
    </citation>
    <scope>NUCLEOTIDE SEQUENCE [LARGE SCALE GENOMIC DNA]</scope>
    <source>
        <strain evidence="9 10">ATCC 35681</strain>
    </source>
</reference>
<evidence type="ECO:0000256" key="3">
    <source>
        <dbReference type="ARBA" id="ARBA00022679"/>
    </source>
</evidence>
<keyword evidence="6 7" id="KW-0418">Kinase</keyword>
<comment type="pathway">
    <text evidence="6 7">Sulfur metabolism; hydrogen sulfide biosynthesis; sulfite from sulfate: step 2/3.</text>
</comment>
<keyword evidence="3 6" id="KW-0808">Transferase</keyword>
<protein>
    <recommendedName>
        <fullName evidence="2 6">Adenylyl-sulfate kinase</fullName>
        <ecNumber evidence="2 6">2.7.1.25</ecNumber>
    </recommendedName>
    <alternativeName>
        <fullName evidence="6">APS kinase</fullName>
    </alternativeName>
    <alternativeName>
        <fullName evidence="6">ATP adenosine-5'-phosphosulfate 3'-phosphotransferase</fullName>
    </alternativeName>
    <alternativeName>
        <fullName evidence="6">Adenosine-5'-phosphosulfate kinase</fullName>
    </alternativeName>
</protein>
<dbReference type="HOGENOM" id="CLU_046932_1_0_9"/>
<accession>A0A0F7CKH9</accession>
<comment type="catalytic activity">
    <reaction evidence="1 6 7">
        <text>adenosine 5'-phosphosulfate + ATP = 3'-phosphoadenylyl sulfate + ADP + H(+)</text>
        <dbReference type="Rhea" id="RHEA:24152"/>
        <dbReference type="ChEBI" id="CHEBI:15378"/>
        <dbReference type="ChEBI" id="CHEBI:30616"/>
        <dbReference type="ChEBI" id="CHEBI:58243"/>
        <dbReference type="ChEBI" id="CHEBI:58339"/>
        <dbReference type="ChEBI" id="CHEBI:456216"/>
        <dbReference type="EC" id="2.7.1.25"/>
    </reaction>
</comment>
<dbReference type="Proteomes" id="UP000034189">
    <property type="component" value="Chromosome"/>
</dbReference>